<comment type="caution">
    <text evidence="2">The sequence shown here is derived from an EMBL/GenBank/DDBJ whole genome shotgun (WGS) entry which is preliminary data.</text>
</comment>
<protein>
    <submittedName>
        <fullName evidence="2">Uncharacterized protein</fullName>
    </submittedName>
</protein>
<evidence type="ECO:0000313" key="3">
    <source>
        <dbReference type="Proteomes" id="UP001221898"/>
    </source>
</evidence>
<dbReference type="AlphaFoldDB" id="A0AAD7WC37"/>
<proteinExistence type="predicted"/>
<sequence length="147" mass="15615">MGSGVDERASQVTWAAGGQPSPSFQSSRDFADSPHYGDQLSDGRLGAREGLSPTPFMNCGIMGPSSHVGAGQGVSRRGEHVRQSRSNPLNSQPQRIVGRHVLPAPRLSDQSEPPGTPRASANHALHQRYITTPAPAPQSCQQSVKQL</sequence>
<keyword evidence="3" id="KW-1185">Reference proteome</keyword>
<dbReference type="Proteomes" id="UP001221898">
    <property type="component" value="Unassembled WGS sequence"/>
</dbReference>
<name>A0AAD7WC37_9TELE</name>
<evidence type="ECO:0000256" key="1">
    <source>
        <dbReference type="SAM" id="MobiDB-lite"/>
    </source>
</evidence>
<accession>A0AAD7WC37</accession>
<feature type="compositionally biased region" description="Polar residues" evidence="1">
    <location>
        <begin position="84"/>
        <end position="94"/>
    </location>
</feature>
<gene>
    <name evidence="2" type="ORF">AAFF_G00087580</name>
</gene>
<reference evidence="2" key="1">
    <citation type="journal article" date="2023" name="Science">
        <title>Genome structures resolve the early diversification of teleost fishes.</title>
        <authorList>
            <person name="Parey E."/>
            <person name="Louis A."/>
            <person name="Montfort J."/>
            <person name="Bouchez O."/>
            <person name="Roques C."/>
            <person name="Iampietro C."/>
            <person name="Lluch J."/>
            <person name="Castinel A."/>
            <person name="Donnadieu C."/>
            <person name="Desvignes T."/>
            <person name="Floi Bucao C."/>
            <person name="Jouanno E."/>
            <person name="Wen M."/>
            <person name="Mejri S."/>
            <person name="Dirks R."/>
            <person name="Jansen H."/>
            <person name="Henkel C."/>
            <person name="Chen W.J."/>
            <person name="Zahm M."/>
            <person name="Cabau C."/>
            <person name="Klopp C."/>
            <person name="Thompson A.W."/>
            <person name="Robinson-Rechavi M."/>
            <person name="Braasch I."/>
            <person name="Lecointre G."/>
            <person name="Bobe J."/>
            <person name="Postlethwait J.H."/>
            <person name="Berthelot C."/>
            <person name="Roest Crollius H."/>
            <person name="Guiguen Y."/>
        </authorList>
    </citation>
    <scope>NUCLEOTIDE SEQUENCE</scope>
    <source>
        <strain evidence="2">NC1722</strain>
    </source>
</reference>
<organism evidence="2 3">
    <name type="scientific">Aldrovandia affinis</name>
    <dbReference type="NCBI Taxonomy" id="143900"/>
    <lineage>
        <taxon>Eukaryota</taxon>
        <taxon>Metazoa</taxon>
        <taxon>Chordata</taxon>
        <taxon>Craniata</taxon>
        <taxon>Vertebrata</taxon>
        <taxon>Euteleostomi</taxon>
        <taxon>Actinopterygii</taxon>
        <taxon>Neopterygii</taxon>
        <taxon>Teleostei</taxon>
        <taxon>Notacanthiformes</taxon>
        <taxon>Halosauridae</taxon>
        <taxon>Aldrovandia</taxon>
    </lineage>
</organism>
<feature type="compositionally biased region" description="Polar residues" evidence="1">
    <location>
        <begin position="138"/>
        <end position="147"/>
    </location>
</feature>
<dbReference type="EMBL" id="JAINUG010000155">
    <property type="protein sequence ID" value="KAJ8391617.1"/>
    <property type="molecule type" value="Genomic_DNA"/>
</dbReference>
<evidence type="ECO:0000313" key="2">
    <source>
        <dbReference type="EMBL" id="KAJ8391617.1"/>
    </source>
</evidence>
<feature type="region of interest" description="Disordered" evidence="1">
    <location>
        <begin position="1"/>
        <end position="147"/>
    </location>
</feature>